<dbReference type="PROSITE" id="PS51257">
    <property type="entry name" value="PROKAR_LIPOPROTEIN"/>
    <property type="match status" value="1"/>
</dbReference>
<evidence type="ECO:0000313" key="2">
    <source>
        <dbReference type="EMBL" id="TCW29858.1"/>
    </source>
</evidence>
<proteinExistence type="predicted"/>
<evidence type="ECO:0008006" key="4">
    <source>
        <dbReference type="Google" id="ProtNLM"/>
    </source>
</evidence>
<keyword evidence="3" id="KW-1185">Reference proteome</keyword>
<reference evidence="2 3" key="1">
    <citation type="submission" date="2019-03" db="EMBL/GenBank/DDBJ databases">
        <title>Genomic Encyclopedia of Type Strains, Phase IV (KMG-IV): sequencing the most valuable type-strain genomes for metagenomic binning, comparative biology and taxonomic classification.</title>
        <authorList>
            <person name="Goeker M."/>
        </authorList>
    </citation>
    <scope>NUCLEOTIDE SEQUENCE [LARGE SCALE GENOMIC DNA]</scope>
    <source>
        <strain evidence="2 3">DSM 18507</strain>
    </source>
</reference>
<dbReference type="Proteomes" id="UP000294801">
    <property type="component" value="Unassembled WGS sequence"/>
</dbReference>
<name>A0ABY2CUI9_GULMO</name>
<feature type="signal peptide" evidence="1">
    <location>
        <begin position="1"/>
        <end position="20"/>
    </location>
</feature>
<organism evidence="2 3">
    <name type="scientific">Gulbenkiania mobilis</name>
    <dbReference type="NCBI Taxonomy" id="397457"/>
    <lineage>
        <taxon>Bacteria</taxon>
        <taxon>Pseudomonadati</taxon>
        <taxon>Pseudomonadota</taxon>
        <taxon>Betaproteobacteria</taxon>
        <taxon>Neisseriales</taxon>
        <taxon>Chromobacteriaceae</taxon>
        <taxon>Gulbenkiania</taxon>
    </lineage>
</organism>
<dbReference type="EMBL" id="SMDA01000008">
    <property type="protein sequence ID" value="TCW29858.1"/>
    <property type="molecule type" value="Genomic_DNA"/>
</dbReference>
<feature type="chain" id="PRO_5046171058" description="Lipoprotein" evidence="1">
    <location>
        <begin position="21"/>
        <end position="133"/>
    </location>
</feature>
<evidence type="ECO:0000256" key="1">
    <source>
        <dbReference type="SAM" id="SignalP"/>
    </source>
</evidence>
<dbReference type="RefSeq" id="WP_054285364.1">
    <property type="nucleotide sequence ID" value="NZ_LIVN01000005.1"/>
</dbReference>
<protein>
    <recommendedName>
        <fullName evidence="4">Lipoprotein</fullName>
    </recommendedName>
</protein>
<accession>A0ABY2CUI9</accession>
<sequence length="133" mass="14769">MKKYIVLAAILAGLSASASAGCTFQWYHYGEPAVFNLIKNEIGEKVTDLYCAKYNKTSEIVIITNEYSDTERTLVHVIAGLRKRGSNAIPQSRRTAYQFENGNFVLGKGYQMSAKLALDMVMDVMSSLDKFAP</sequence>
<evidence type="ECO:0000313" key="3">
    <source>
        <dbReference type="Proteomes" id="UP000294801"/>
    </source>
</evidence>
<comment type="caution">
    <text evidence="2">The sequence shown here is derived from an EMBL/GenBank/DDBJ whole genome shotgun (WGS) entry which is preliminary data.</text>
</comment>
<gene>
    <name evidence="2" type="ORF">EV669_10832</name>
</gene>
<keyword evidence="1" id="KW-0732">Signal</keyword>